<proteinExistence type="inferred from homology"/>
<dbReference type="GO" id="GO:0050518">
    <property type="term" value="F:2-C-methyl-D-erythritol 4-phosphate cytidylyltransferase activity"/>
    <property type="evidence" value="ECO:0007669"/>
    <property type="project" value="UniProtKB-UniRule"/>
</dbReference>
<comment type="similarity">
    <text evidence="3 7">Belongs to the IspD/TarI cytidylyltransferase family. IspD subfamily.</text>
</comment>
<keyword evidence="5 7" id="KW-0548">Nucleotidyltransferase</keyword>
<dbReference type="Pfam" id="PF01128">
    <property type="entry name" value="IspD"/>
    <property type="match status" value="1"/>
</dbReference>
<evidence type="ECO:0000256" key="5">
    <source>
        <dbReference type="ARBA" id="ARBA00022695"/>
    </source>
</evidence>
<organism evidence="8 9">
    <name type="scientific">Blochmanniella vafra (strain BVAF)</name>
    <dbReference type="NCBI Taxonomy" id="859654"/>
    <lineage>
        <taxon>Bacteria</taxon>
        <taxon>Pseudomonadati</taxon>
        <taxon>Pseudomonadota</taxon>
        <taxon>Gammaproteobacteria</taxon>
        <taxon>Enterobacterales</taxon>
        <taxon>Enterobacteriaceae</taxon>
        <taxon>ant endosymbionts</taxon>
        <taxon>Candidatus Blochmanniella</taxon>
    </lineage>
</organism>
<dbReference type="AlphaFoldDB" id="E8Q5S7"/>
<dbReference type="HAMAP" id="MF_00108">
    <property type="entry name" value="IspD"/>
    <property type="match status" value="1"/>
</dbReference>
<dbReference type="KEGG" id="bva:BVAF_167"/>
<dbReference type="GO" id="GO:0019288">
    <property type="term" value="P:isopentenyl diphosphate biosynthetic process, methylerythritol 4-phosphate pathway"/>
    <property type="evidence" value="ECO:0007669"/>
    <property type="project" value="UniProtKB-UniRule"/>
</dbReference>
<comment type="pathway">
    <text evidence="2 7">Isoprenoid biosynthesis; isopentenyl diphosphate biosynthesis via DXP pathway; isopentenyl diphosphate from 1-deoxy-D-xylulose 5-phosphate: step 2/6.</text>
</comment>
<dbReference type="FunFam" id="3.90.550.10:FF:000003">
    <property type="entry name" value="2-C-methyl-D-erythritol 4-phosphate cytidylyltransferase"/>
    <property type="match status" value="1"/>
</dbReference>
<dbReference type="UniPathway" id="UPA00056">
    <property type="reaction ID" value="UER00093"/>
</dbReference>
<dbReference type="EMBL" id="CP002189">
    <property type="protein sequence ID" value="ADV33574.1"/>
    <property type="molecule type" value="Genomic_DNA"/>
</dbReference>
<dbReference type="STRING" id="859654.BVAF_167"/>
<dbReference type="PROSITE" id="PS01295">
    <property type="entry name" value="ISPD"/>
    <property type="match status" value="1"/>
</dbReference>
<dbReference type="OrthoDB" id="9806837at2"/>
<dbReference type="PANTHER" id="PTHR32125">
    <property type="entry name" value="2-C-METHYL-D-ERYTHRITOL 4-PHOSPHATE CYTIDYLYLTRANSFERASE, CHLOROPLASTIC"/>
    <property type="match status" value="1"/>
</dbReference>
<dbReference type="SUPFAM" id="SSF53448">
    <property type="entry name" value="Nucleotide-diphospho-sugar transferases"/>
    <property type="match status" value="1"/>
</dbReference>
<dbReference type="RefSeq" id="WP_013516499.1">
    <property type="nucleotide sequence ID" value="NC_014909.2"/>
</dbReference>
<evidence type="ECO:0000256" key="1">
    <source>
        <dbReference type="ARBA" id="ARBA00001282"/>
    </source>
</evidence>
<dbReference type="NCBIfam" id="TIGR00453">
    <property type="entry name" value="ispD"/>
    <property type="match status" value="1"/>
</dbReference>
<keyword evidence="9" id="KW-1185">Reference proteome</keyword>
<dbReference type="InterPro" id="IPR050088">
    <property type="entry name" value="IspD/TarI_cytidylyltransf_bact"/>
</dbReference>
<dbReference type="PANTHER" id="PTHR32125:SF4">
    <property type="entry name" value="2-C-METHYL-D-ERYTHRITOL 4-PHOSPHATE CYTIDYLYLTRANSFERASE, CHLOROPLASTIC"/>
    <property type="match status" value="1"/>
</dbReference>
<dbReference type="CDD" id="cd02516">
    <property type="entry name" value="CDP-ME_synthetase"/>
    <property type="match status" value="1"/>
</dbReference>
<name>E8Q5S7_BLOVB</name>
<dbReference type="Proteomes" id="UP000007464">
    <property type="component" value="Chromosome"/>
</dbReference>
<gene>
    <name evidence="7 8" type="primary">ispD</name>
    <name evidence="8" type="synonym">ygbP</name>
    <name evidence="8" type="ordered locus">BVAF_167</name>
</gene>
<dbReference type="Gene3D" id="3.90.550.10">
    <property type="entry name" value="Spore Coat Polysaccharide Biosynthesis Protein SpsA, Chain A"/>
    <property type="match status" value="1"/>
</dbReference>
<comment type="function">
    <text evidence="7">Catalyzes the formation of 4-diphosphocytidyl-2-C-methyl-D-erythritol from CTP and 2-C-methyl-D-erythritol 4-phosphate (MEP).</text>
</comment>
<dbReference type="InterPro" id="IPR018294">
    <property type="entry name" value="ISPD_synthase_CS"/>
</dbReference>
<evidence type="ECO:0000256" key="7">
    <source>
        <dbReference type="HAMAP-Rule" id="MF_00108"/>
    </source>
</evidence>
<feature type="site" description="Positions MEP for the nucleophilic attack" evidence="7">
    <location>
        <position position="160"/>
    </location>
</feature>
<protein>
    <recommendedName>
        <fullName evidence="7">2-C-methyl-D-erythritol 4-phosphate cytidylyltransferase</fullName>
        <ecNumber evidence="7">2.7.7.60</ecNumber>
    </recommendedName>
    <alternativeName>
        <fullName evidence="7">4-diphosphocytidyl-2C-methyl-D-erythritol synthase</fullName>
    </alternativeName>
    <alternativeName>
        <fullName evidence="7">MEP cytidylyltransferase</fullName>
        <shortName evidence="7">MCT</shortName>
    </alternativeName>
</protein>
<keyword evidence="6 7" id="KW-0414">Isoprene biosynthesis</keyword>
<feature type="site" description="Positions MEP for the nucleophilic attack" evidence="7">
    <location>
        <position position="216"/>
    </location>
</feature>
<dbReference type="EC" id="2.7.7.60" evidence="7"/>
<accession>E8Q5S7</accession>
<reference evidence="8 9" key="1">
    <citation type="journal article" date="2010" name="BMC Genomics">
        <title>Unprecedented loss of ammonia assimilation capability in a urease-encoding bacterial mutualist.</title>
        <authorList>
            <person name="Williams L.E."/>
            <person name="Wernegreen J.J."/>
        </authorList>
    </citation>
    <scope>NUCLEOTIDE SEQUENCE [LARGE SCALE GENOMIC DNA]</scope>
    <source>
        <strain evidence="8 9">BVAF</strain>
    </source>
</reference>
<comment type="catalytic activity">
    <reaction evidence="1 7">
        <text>2-C-methyl-D-erythritol 4-phosphate + CTP + H(+) = 4-CDP-2-C-methyl-D-erythritol + diphosphate</text>
        <dbReference type="Rhea" id="RHEA:13429"/>
        <dbReference type="ChEBI" id="CHEBI:15378"/>
        <dbReference type="ChEBI" id="CHEBI:33019"/>
        <dbReference type="ChEBI" id="CHEBI:37563"/>
        <dbReference type="ChEBI" id="CHEBI:57823"/>
        <dbReference type="ChEBI" id="CHEBI:58262"/>
        <dbReference type="EC" id="2.7.7.60"/>
    </reaction>
</comment>
<evidence type="ECO:0000313" key="9">
    <source>
        <dbReference type="Proteomes" id="UP000007464"/>
    </source>
</evidence>
<evidence type="ECO:0000313" key="8">
    <source>
        <dbReference type="EMBL" id="ADV33574.1"/>
    </source>
</evidence>
<comment type="subunit">
    <text evidence="7">Homodimer.</text>
</comment>
<dbReference type="InterPro" id="IPR001228">
    <property type="entry name" value="IspD"/>
</dbReference>
<dbReference type="HOGENOM" id="CLU_061281_3_1_6"/>
<evidence type="ECO:0000256" key="2">
    <source>
        <dbReference type="ARBA" id="ARBA00004787"/>
    </source>
</evidence>
<evidence type="ECO:0000256" key="3">
    <source>
        <dbReference type="ARBA" id="ARBA00009789"/>
    </source>
</evidence>
<dbReference type="InterPro" id="IPR034683">
    <property type="entry name" value="IspD/TarI"/>
</dbReference>
<dbReference type="InterPro" id="IPR029044">
    <property type="entry name" value="Nucleotide-diphossugar_trans"/>
</dbReference>
<keyword evidence="4 7" id="KW-0808">Transferase</keyword>
<feature type="site" description="Transition state stabilizer" evidence="7">
    <location>
        <position position="30"/>
    </location>
</feature>
<sequence>MYLDHNNFPDMTAILPAAGIGGRMHSFPPKQYCIIGNKTLIEYSINVLLQQSNIKHCIVVINCNDNWFSKLSVSYDPRVSVVIGGKTRADSVMAGLKHVKKSMWVIIHDAVRPCLHYQDLLRLFKITQFSKIGGILATPVVNTVKKAYVGSNFISHTVSRNDLWHSLTPQLFNYNLLKKCLEKALINQIIISDEASAIEYCGYTSILVRGRSDNIKITYKDDLRLAKFYLSEIYRNKNIFKI</sequence>
<evidence type="ECO:0000256" key="4">
    <source>
        <dbReference type="ARBA" id="ARBA00022679"/>
    </source>
</evidence>
<feature type="site" description="Transition state stabilizer" evidence="7">
    <location>
        <position position="23"/>
    </location>
</feature>
<evidence type="ECO:0000256" key="6">
    <source>
        <dbReference type="ARBA" id="ARBA00023229"/>
    </source>
</evidence>